<dbReference type="SMART" id="SM00506">
    <property type="entry name" value="A1pp"/>
    <property type="match status" value="1"/>
</dbReference>
<protein>
    <submittedName>
        <fullName evidence="2">Appr-1-p processing protein</fullName>
    </submittedName>
</protein>
<evidence type="ECO:0000313" key="2">
    <source>
        <dbReference type="EMBL" id="AZR07097.1"/>
    </source>
</evidence>
<accession>A0A3S9QMD2</accession>
<dbReference type="PROSITE" id="PS51154">
    <property type="entry name" value="MACRO"/>
    <property type="match status" value="1"/>
</dbReference>
<gene>
    <name evidence="2" type="ORF">EBQ10_07185</name>
</gene>
<dbReference type="Pfam" id="PF01661">
    <property type="entry name" value="Macro"/>
    <property type="match status" value="1"/>
</dbReference>
<evidence type="ECO:0000259" key="1">
    <source>
        <dbReference type="PROSITE" id="PS51154"/>
    </source>
</evidence>
<dbReference type="PANTHER" id="PTHR11106">
    <property type="entry name" value="GANGLIOSIDE INDUCED DIFFERENTIATION ASSOCIATED PROTEIN 2-RELATED"/>
    <property type="match status" value="1"/>
</dbReference>
<name>A0A3S9QMD2_9ACTO</name>
<dbReference type="PANTHER" id="PTHR11106:SF27">
    <property type="entry name" value="MACRO DOMAIN-CONTAINING PROTEIN"/>
    <property type="match status" value="1"/>
</dbReference>
<organism evidence="2 3">
    <name type="scientific">Trueperella pyogenes</name>
    <dbReference type="NCBI Taxonomy" id="1661"/>
    <lineage>
        <taxon>Bacteria</taxon>
        <taxon>Bacillati</taxon>
        <taxon>Actinomycetota</taxon>
        <taxon>Actinomycetes</taxon>
        <taxon>Actinomycetales</taxon>
        <taxon>Actinomycetaceae</taxon>
        <taxon>Trueperella</taxon>
    </lineage>
</organism>
<evidence type="ECO:0000313" key="3">
    <source>
        <dbReference type="Proteomes" id="UP000275951"/>
    </source>
</evidence>
<reference evidence="2 3" key="1">
    <citation type="submission" date="2018-11" db="EMBL/GenBank/DDBJ databases">
        <title>Multidrug-resistant genes are associated with an 42-kb island TGI1 carrying a complex class 1 integron in a Trueperella pyogenes.</title>
        <authorList>
            <person name="Dong W."/>
        </authorList>
    </citation>
    <scope>NUCLEOTIDE SEQUENCE [LARGE SCALE GENOMIC DNA]</scope>
    <source>
        <strain evidence="2 3">TP4</strain>
    </source>
</reference>
<dbReference type="InterPro" id="IPR002589">
    <property type="entry name" value="Macro_dom"/>
</dbReference>
<dbReference type="Gene3D" id="3.40.220.10">
    <property type="entry name" value="Leucine Aminopeptidase, subunit E, domain 1"/>
    <property type="match status" value="1"/>
</dbReference>
<sequence>MFLTRPNSGNLDRSNMRKVSMLQLDDYQNAIKLSEPFPEPKDDTRSTYDLLMTALGGLNNKHYTGTGSIAHLSTDDGLLRWLQAELALRDPEPLNPVVTRAINTLLYRQVGEHGRVEAKNLRRIHDLLPENDFDASAETVLFRGDMRQLVIDAVVNTALPTLTGCRIPLHGCLDSVLHAQAGPWMRNDCATVMELQGTETEEPGQAKVTRGYRLPAKYVIHTVGPQVKDRLVTDADREILYNCYWNCLETARQMDGIRSIAFPAIATGYNAFPIKEAASIALDAVNTWMDHHSQDLDLIVFSVHSEADALTYAEVLNTWIDD</sequence>
<dbReference type="AlphaFoldDB" id="A0A3S9QMD2"/>
<proteinExistence type="predicted"/>
<dbReference type="EMBL" id="CP033905">
    <property type="protein sequence ID" value="AZR07097.1"/>
    <property type="molecule type" value="Genomic_DNA"/>
</dbReference>
<feature type="domain" description="Macro" evidence="1">
    <location>
        <begin position="126"/>
        <end position="320"/>
    </location>
</feature>
<dbReference type="InterPro" id="IPR043472">
    <property type="entry name" value="Macro_dom-like"/>
</dbReference>
<dbReference type="Proteomes" id="UP000275951">
    <property type="component" value="Chromosome"/>
</dbReference>
<dbReference type="SUPFAM" id="SSF52949">
    <property type="entry name" value="Macro domain-like"/>
    <property type="match status" value="1"/>
</dbReference>